<dbReference type="PANTHER" id="PTHR14453">
    <property type="entry name" value="PARP/ZINC FINGER CCCH TYPE DOMAIN CONTAINING PROTEIN"/>
    <property type="match status" value="1"/>
</dbReference>
<reference evidence="7" key="1">
    <citation type="submission" date="2025-08" db="UniProtKB">
        <authorList>
            <consortium name="Ensembl"/>
        </authorList>
    </citation>
    <scope>IDENTIFICATION</scope>
</reference>
<dbReference type="Gene3D" id="3.40.220.10">
    <property type="entry name" value="Leucine Aminopeptidase, subunit E, domain 1"/>
    <property type="match status" value="2"/>
</dbReference>
<protein>
    <recommendedName>
        <fullName evidence="6">Macro domain-containing protein</fullName>
    </recommendedName>
</protein>
<evidence type="ECO:0000313" key="7">
    <source>
        <dbReference type="Ensembl" id="ENSGMOP00000054565.1"/>
    </source>
</evidence>
<name>A0A8C5BZX9_GADMO</name>
<dbReference type="InterPro" id="IPR002589">
    <property type="entry name" value="Macro_dom"/>
</dbReference>
<feature type="domain" description="Macro" evidence="6">
    <location>
        <begin position="88"/>
        <end position="351"/>
    </location>
</feature>
<dbReference type="GO" id="GO:0003950">
    <property type="term" value="F:NAD+ poly-ADP-ribosyltransferase activity"/>
    <property type="evidence" value="ECO:0007669"/>
    <property type="project" value="TreeGrafter"/>
</dbReference>
<dbReference type="SUPFAM" id="SSF56399">
    <property type="entry name" value="ADP-ribosylation"/>
    <property type="match status" value="1"/>
</dbReference>
<keyword evidence="2" id="KW-0328">Glycosyltransferase</keyword>
<keyword evidence="8" id="KW-1185">Reference proteome</keyword>
<dbReference type="GeneTree" id="ENSGT00940000158837"/>
<evidence type="ECO:0000313" key="8">
    <source>
        <dbReference type="Proteomes" id="UP000694546"/>
    </source>
</evidence>
<dbReference type="Proteomes" id="UP000694546">
    <property type="component" value="Chromosome 20"/>
</dbReference>
<dbReference type="Pfam" id="PF23085">
    <property type="entry name" value="RRM_PARP14_3"/>
    <property type="match status" value="1"/>
</dbReference>
<keyword evidence="5" id="KW-0539">Nucleus</keyword>
<evidence type="ECO:0000259" key="6">
    <source>
        <dbReference type="PROSITE" id="PS51154"/>
    </source>
</evidence>
<evidence type="ECO:0000256" key="3">
    <source>
        <dbReference type="ARBA" id="ARBA00022679"/>
    </source>
</evidence>
<comment type="subcellular location">
    <subcellularLocation>
        <location evidence="1">Nucleus</location>
    </subcellularLocation>
</comment>
<evidence type="ECO:0000256" key="4">
    <source>
        <dbReference type="ARBA" id="ARBA00023027"/>
    </source>
</evidence>
<sequence length="450" mass="49613">MAVSIRLATSNTVTLNSYLICLFNPILSFFSIDVEGIIKRKHQFGKTYLKVFPFYNSLGTALYGKERPILNVSKCMRNTRKNYQPLPRPIYQIQTSDGIDLAVSKADLCSYAVDAVVINSNKNLKLDGGTGEAIVAAAGSSLQEECDKIHLRRGQLKPGDSVITGAGGRNMLFHAVVPPWDNKGNAYKVTHLLLLYFQIYFDTEAIVNAANENLQHYGGLALALCEAGGPDIQSDSDKYIKRNGALKTGDAVIGNPGCLPCQKIIHAEPDLRKTVNTILARAEENKFKSVAIPALSSGLFNFPVDKCADIIVDTVRKNIENRNRVYPRNIALVNNDERTVKEMERACRQAFGRTNAPVTPKYGEGIYFSGSVRGAVDLWREQSHQDVYQYYVEAKVLTGKSTPGKRDLIMPPPVGDDPLVRFDSLSGGTDISVIFNGHQAHMFSLTFTIT</sequence>
<organism evidence="7 8">
    <name type="scientific">Gadus morhua</name>
    <name type="common">Atlantic cod</name>
    <dbReference type="NCBI Taxonomy" id="8049"/>
    <lineage>
        <taxon>Eukaryota</taxon>
        <taxon>Metazoa</taxon>
        <taxon>Chordata</taxon>
        <taxon>Craniata</taxon>
        <taxon>Vertebrata</taxon>
        <taxon>Euteleostomi</taxon>
        <taxon>Actinopterygii</taxon>
        <taxon>Neopterygii</taxon>
        <taxon>Teleostei</taxon>
        <taxon>Neoteleostei</taxon>
        <taxon>Acanthomorphata</taxon>
        <taxon>Zeiogadaria</taxon>
        <taxon>Gadariae</taxon>
        <taxon>Gadiformes</taxon>
        <taxon>Gadoidei</taxon>
        <taxon>Gadidae</taxon>
        <taxon>Gadus</taxon>
    </lineage>
</organism>
<dbReference type="AlphaFoldDB" id="A0A8C5BZX9"/>
<dbReference type="GO" id="GO:1990404">
    <property type="term" value="F:NAD+-protein mono-ADP-ribosyltransferase activity"/>
    <property type="evidence" value="ECO:0007669"/>
    <property type="project" value="TreeGrafter"/>
</dbReference>
<dbReference type="Gene3D" id="3.90.228.10">
    <property type="match status" value="1"/>
</dbReference>
<dbReference type="GO" id="GO:0070212">
    <property type="term" value="P:protein poly-ADP-ribosylation"/>
    <property type="evidence" value="ECO:0007669"/>
    <property type="project" value="TreeGrafter"/>
</dbReference>
<proteinExistence type="predicted"/>
<dbReference type="GO" id="GO:0044389">
    <property type="term" value="F:ubiquitin-like protein ligase binding"/>
    <property type="evidence" value="ECO:0007669"/>
    <property type="project" value="TreeGrafter"/>
</dbReference>
<reference evidence="7" key="2">
    <citation type="submission" date="2025-09" db="UniProtKB">
        <authorList>
            <consortium name="Ensembl"/>
        </authorList>
    </citation>
    <scope>IDENTIFICATION</scope>
</reference>
<dbReference type="SUPFAM" id="SSF52949">
    <property type="entry name" value="Macro domain-like"/>
    <property type="match status" value="2"/>
</dbReference>
<dbReference type="GO" id="GO:0003714">
    <property type="term" value="F:transcription corepressor activity"/>
    <property type="evidence" value="ECO:0007669"/>
    <property type="project" value="TreeGrafter"/>
</dbReference>
<dbReference type="Ensembl" id="ENSGMOT00000064715.1">
    <property type="protein sequence ID" value="ENSGMOP00000054565.1"/>
    <property type="gene ID" value="ENSGMOG00000033792.1"/>
</dbReference>
<dbReference type="SMART" id="SM00506">
    <property type="entry name" value="A1pp"/>
    <property type="match status" value="1"/>
</dbReference>
<dbReference type="GO" id="GO:0005737">
    <property type="term" value="C:cytoplasm"/>
    <property type="evidence" value="ECO:0007669"/>
    <property type="project" value="TreeGrafter"/>
</dbReference>
<keyword evidence="4" id="KW-0520">NAD</keyword>
<dbReference type="GO" id="GO:0005634">
    <property type="term" value="C:nucleus"/>
    <property type="evidence" value="ECO:0007669"/>
    <property type="project" value="UniProtKB-SubCell"/>
</dbReference>
<dbReference type="PROSITE" id="PS51154">
    <property type="entry name" value="MACRO"/>
    <property type="match status" value="1"/>
</dbReference>
<keyword evidence="3" id="KW-0808">Transferase</keyword>
<dbReference type="GO" id="GO:0010629">
    <property type="term" value="P:negative regulation of gene expression"/>
    <property type="evidence" value="ECO:0007669"/>
    <property type="project" value="TreeGrafter"/>
</dbReference>
<dbReference type="Pfam" id="PF01661">
    <property type="entry name" value="Macro"/>
    <property type="match status" value="2"/>
</dbReference>
<accession>A0A8C5BZX9</accession>
<dbReference type="GO" id="GO:0060335">
    <property type="term" value="P:positive regulation of type II interferon-mediated signaling pathway"/>
    <property type="evidence" value="ECO:0007669"/>
    <property type="project" value="TreeGrafter"/>
</dbReference>
<dbReference type="PANTHER" id="PTHR14453:SF70">
    <property type="entry name" value="PROTEIN MONO-ADP-RIBOSYLTRANSFERASE PARP9"/>
    <property type="match status" value="1"/>
</dbReference>
<evidence type="ECO:0000256" key="1">
    <source>
        <dbReference type="ARBA" id="ARBA00004123"/>
    </source>
</evidence>
<dbReference type="InterPro" id="IPR052056">
    <property type="entry name" value="Mono-ARTD/PARP"/>
</dbReference>
<evidence type="ECO:0000256" key="2">
    <source>
        <dbReference type="ARBA" id="ARBA00022676"/>
    </source>
</evidence>
<dbReference type="InterPro" id="IPR043472">
    <property type="entry name" value="Macro_dom-like"/>
</dbReference>
<dbReference type="CDD" id="cd02907">
    <property type="entry name" value="Macro_Af1521_BAL-like"/>
    <property type="match status" value="1"/>
</dbReference>
<evidence type="ECO:0000256" key="5">
    <source>
        <dbReference type="ARBA" id="ARBA00023242"/>
    </source>
</evidence>